<feature type="chain" id="PRO_5036480005" evidence="1">
    <location>
        <begin position="23"/>
        <end position="82"/>
    </location>
</feature>
<feature type="signal peptide" evidence="1">
    <location>
        <begin position="1"/>
        <end position="22"/>
    </location>
</feature>
<keyword evidence="1" id="KW-0732">Signal</keyword>
<name>A0A8X8KBP0_ACIFI</name>
<dbReference type="RefSeq" id="WP_215886204.1">
    <property type="nucleotide sequence ID" value="NZ_CP134225.1"/>
</dbReference>
<organism evidence="2 3">
    <name type="scientific">Acidithiobacillus ferridurans</name>
    <dbReference type="NCBI Taxonomy" id="1232575"/>
    <lineage>
        <taxon>Bacteria</taxon>
        <taxon>Pseudomonadati</taxon>
        <taxon>Pseudomonadota</taxon>
        <taxon>Acidithiobacillia</taxon>
        <taxon>Acidithiobacillales</taxon>
        <taxon>Acidithiobacillaceae</taxon>
        <taxon>Acidithiobacillus</taxon>
    </lineage>
</organism>
<dbReference type="Proteomes" id="UP000887300">
    <property type="component" value="Unassembled WGS sequence"/>
</dbReference>
<evidence type="ECO:0000313" key="3">
    <source>
        <dbReference type="Proteomes" id="UP000887300"/>
    </source>
</evidence>
<accession>A0A8X8KBP0</accession>
<reference evidence="2" key="1">
    <citation type="journal article" date="2021" name="ISME J.">
        <title>Genomic evolution of the class Acidithiobacillia: deep-branching Proteobacteria living in extreme acidic conditions.</title>
        <authorList>
            <person name="Moya-Beltran A."/>
            <person name="Beard S."/>
            <person name="Rojas-Villalobos C."/>
            <person name="Issotta F."/>
            <person name="Gallardo Y."/>
            <person name="Ulloa R."/>
            <person name="Giaveno A."/>
            <person name="Degli Esposti M."/>
            <person name="Johnson D.B."/>
            <person name="Quatrini R."/>
        </authorList>
    </citation>
    <scope>NUCLEOTIDE SEQUENCE</scope>
    <source>
        <strain evidence="2">DSM 583</strain>
    </source>
</reference>
<evidence type="ECO:0000313" key="2">
    <source>
        <dbReference type="EMBL" id="MBU2723428.1"/>
    </source>
</evidence>
<sequence>MKTSLKLIVLIAASAISATAVADNIPNHQWHRPPFHVVQKRVVQRMEMAEQALPGRIKCVEAATNFKALHTCFPHPRWHHHP</sequence>
<proteinExistence type="predicted"/>
<dbReference type="AlphaFoldDB" id="A0A8X8KBP0"/>
<protein>
    <submittedName>
        <fullName evidence="2">Uncharacterized protein</fullName>
    </submittedName>
</protein>
<gene>
    <name evidence="2" type="ORF">HF568_09485</name>
</gene>
<dbReference type="EMBL" id="JABBHS010000276">
    <property type="protein sequence ID" value="MBU2723428.1"/>
    <property type="molecule type" value="Genomic_DNA"/>
</dbReference>
<evidence type="ECO:0000256" key="1">
    <source>
        <dbReference type="SAM" id="SignalP"/>
    </source>
</evidence>
<comment type="caution">
    <text evidence="2">The sequence shown here is derived from an EMBL/GenBank/DDBJ whole genome shotgun (WGS) entry which is preliminary data.</text>
</comment>